<dbReference type="OrthoDB" id="9750599at2759"/>
<dbReference type="PANTHER" id="PTHR15541:SF2">
    <property type="entry name" value="GRANULYSIN"/>
    <property type="match status" value="1"/>
</dbReference>
<gene>
    <name evidence="4" type="primary">LOC115289069</name>
</gene>
<feature type="chain" id="PRO_5025474809" description="Saposin B-type domain-containing protein" evidence="2">
    <location>
        <begin position="21"/>
        <end position="135"/>
    </location>
</feature>
<evidence type="ECO:0000313" key="5">
    <source>
        <dbReference type="Proteomes" id="UP000472268"/>
    </source>
</evidence>
<dbReference type="GO" id="GO:0044194">
    <property type="term" value="C:cytolytic granule"/>
    <property type="evidence" value="ECO:0007669"/>
    <property type="project" value="TreeGrafter"/>
</dbReference>
<reference evidence="4" key="2">
    <citation type="submission" date="2025-08" db="UniProtKB">
        <authorList>
            <consortium name="Ensembl"/>
        </authorList>
    </citation>
    <scope>IDENTIFICATION</scope>
</reference>
<dbReference type="PANTHER" id="PTHR15541">
    <property type="entry name" value="GRANULYSIN RELATED"/>
    <property type="match status" value="1"/>
</dbReference>
<feature type="signal peptide" evidence="2">
    <location>
        <begin position="1"/>
        <end position="20"/>
    </location>
</feature>
<feature type="domain" description="Saposin B-type" evidence="3">
    <location>
        <begin position="56"/>
        <end position="135"/>
    </location>
</feature>
<keyword evidence="2" id="KW-0732">Signal</keyword>
<dbReference type="InterPro" id="IPR008139">
    <property type="entry name" value="SaposinB_dom"/>
</dbReference>
<dbReference type="PROSITE" id="PS50015">
    <property type="entry name" value="SAP_B"/>
    <property type="match status" value="1"/>
</dbReference>
<dbReference type="Ensembl" id="ENSSSUT00005028118.1">
    <property type="protein sequence ID" value="ENSSSUP00005024559.1"/>
    <property type="gene ID" value="ENSSSUG00005016024.1"/>
</dbReference>
<evidence type="ECO:0000256" key="2">
    <source>
        <dbReference type="SAM" id="SignalP"/>
    </source>
</evidence>
<evidence type="ECO:0000256" key="1">
    <source>
        <dbReference type="ARBA" id="ARBA00023157"/>
    </source>
</evidence>
<reference evidence="4 5" key="1">
    <citation type="submission" date="2019-05" db="EMBL/GenBank/DDBJ databases">
        <title>A Chromosome-scale Meerkat (S. suricatta) Genome Assembly.</title>
        <authorList>
            <person name="Dudchenko O."/>
            <person name="Lieberman Aiden E."/>
            <person name="Tung J."/>
            <person name="Barreiro L.B."/>
            <person name="Clutton-Brock T.H."/>
        </authorList>
    </citation>
    <scope>NUCLEOTIDE SEQUENCE [LARGE SCALE GENOMIC DNA]</scope>
</reference>
<accession>A0A673UJE4</accession>
<dbReference type="InterPro" id="IPR011001">
    <property type="entry name" value="Saposin-like"/>
</dbReference>
<dbReference type="RefSeq" id="XP_029792140.1">
    <property type="nucleotide sequence ID" value="XM_029936280.1"/>
</dbReference>
<dbReference type="Proteomes" id="UP000472268">
    <property type="component" value="Chromosome 4"/>
</dbReference>
<dbReference type="Gene3D" id="1.10.225.10">
    <property type="entry name" value="Saposin-like"/>
    <property type="match status" value="1"/>
</dbReference>
<dbReference type="GO" id="GO:0031640">
    <property type="term" value="P:killing of cells of another organism"/>
    <property type="evidence" value="ECO:0007669"/>
    <property type="project" value="TreeGrafter"/>
</dbReference>
<evidence type="ECO:0000313" key="4">
    <source>
        <dbReference type="Ensembl" id="ENSSSUP00005024559.1"/>
    </source>
</evidence>
<dbReference type="GeneID" id="115289069"/>
<proteinExistence type="predicted"/>
<reference evidence="4" key="3">
    <citation type="submission" date="2025-09" db="UniProtKB">
        <authorList>
            <consortium name="Ensembl"/>
        </authorList>
    </citation>
    <scope>IDENTIFICATION</scope>
</reference>
<keyword evidence="1" id="KW-1015">Disulfide bond</keyword>
<sequence>MTSWALLLLASVLLATPGLTFSGLTPADHDLDMADRCQDEKFFRMLAQETPQGDPEFNPCAICRCIVSWVKNCLGLNLIQKVIKKVAGLLCSACPSVENICKSWITEILDKITSTLVHLEPSRHICVLLRMCCPY</sequence>
<keyword evidence="5" id="KW-1185">Reference proteome</keyword>
<protein>
    <recommendedName>
        <fullName evidence="3">Saposin B-type domain-containing protein</fullName>
    </recommendedName>
</protein>
<evidence type="ECO:0000259" key="3">
    <source>
        <dbReference type="PROSITE" id="PS50015"/>
    </source>
</evidence>
<organism evidence="4 5">
    <name type="scientific">Suricata suricatta</name>
    <name type="common">Meerkat</name>
    <dbReference type="NCBI Taxonomy" id="37032"/>
    <lineage>
        <taxon>Eukaryota</taxon>
        <taxon>Metazoa</taxon>
        <taxon>Chordata</taxon>
        <taxon>Craniata</taxon>
        <taxon>Vertebrata</taxon>
        <taxon>Euteleostomi</taxon>
        <taxon>Mammalia</taxon>
        <taxon>Eutheria</taxon>
        <taxon>Laurasiatheria</taxon>
        <taxon>Carnivora</taxon>
        <taxon>Feliformia</taxon>
        <taxon>Herpestidae</taxon>
        <taxon>Suricata</taxon>
    </lineage>
</organism>
<name>A0A673UJE4_SURSU</name>
<dbReference type="InterPro" id="IPR038847">
    <property type="entry name" value="Granulysin-like"/>
</dbReference>
<dbReference type="GO" id="GO:0061844">
    <property type="term" value="P:antimicrobial humoral immune response mediated by antimicrobial peptide"/>
    <property type="evidence" value="ECO:0007669"/>
    <property type="project" value="TreeGrafter"/>
</dbReference>
<dbReference type="AlphaFoldDB" id="A0A673UJE4"/>
<dbReference type="GO" id="GO:0042742">
    <property type="term" value="P:defense response to bacterium"/>
    <property type="evidence" value="ECO:0007669"/>
    <property type="project" value="InterPro"/>
</dbReference>
<dbReference type="OMA" id="NGDELCQ"/>
<dbReference type="SUPFAM" id="SSF47862">
    <property type="entry name" value="Saposin"/>
    <property type="match status" value="1"/>
</dbReference>